<organism evidence="6 7">
    <name type="scientific">Hyalella azteca</name>
    <name type="common">Amphipod</name>
    <dbReference type="NCBI Taxonomy" id="294128"/>
    <lineage>
        <taxon>Eukaryota</taxon>
        <taxon>Metazoa</taxon>
        <taxon>Ecdysozoa</taxon>
        <taxon>Arthropoda</taxon>
        <taxon>Crustacea</taxon>
        <taxon>Multicrustacea</taxon>
        <taxon>Malacostraca</taxon>
        <taxon>Eumalacostraca</taxon>
        <taxon>Peracarida</taxon>
        <taxon>Amphipoda</taxon>
        <taxon>Senticaudata</taxon>
        <taxon>Talitrida</taxon>
        <taxon>Talitroidea</taxon>
        <taxon>Hyalellidae</taxon>
        <taxon>Hyalella</taxon>
    </lineage>
</organism>
<dbReference type="Pfam" id="PF01428">
    <property type="entry name" value="zf-AN1"/>
    <property type="match status" value="1"/>
</dbReference>
<dbReference type="Proteomes" id="UP000694843">
    <property type="component" value="Unplaced"/>
</dbReference>
<dbReference type="Pfam" id="PF25327">
    <property type="entry name" value="UBL_ZFAND1"/>
    <property type="match status" value="1"/>
</dbReference>
<dbReference type="InterPro" id="IPR057358">
    <property type="entry name" value="UBL_ZFAND1-like"/>
</dbReference>
<dbReference type="KEGG" id="hazt:108679935"/>
<dbReference type="PANTHER" id="PTHR14677">
    <property type="entry name" value="ARSENITE INDUCUBLE RNA ASSOCIATED PROTEIN AIP-1-RELATED"/>
    <property type="match status" value="1"/>
</dbReference>
<reference evidence="7" key="1">
    <citation type="submission" date="2025-08" db="UniProtKB">
        <authorList>
            <consortium name="RefSeq"/>
        </authorList>
    </citation>
    <scope>IDENTIFICATION</scope>
    <source>
        <tissue evidence="7">Whole organism</tissue>
    </source>
</reference>
<dbReference type="RefSeq" id="XP_018024170.1">
    <property type="nucleotide sequence ID" value="XM_018168681.1"/>
</dbReference>
<keyword evidence="1" id="KW-0479">Metal-binding</keyword>
<dbReference type="OrthoDB" id="25675at2759"/>
<feature type="non-terminal residue" evidence="7">
    <location>
        <position position="1"/>
    </location>
</feature>
<dbReference type="InterPro" id="IPR035896">
    <property type="entry name" value="AN1-like_Znf"/>
</dbReference>
<sequence>GSDNCSFQFPCAIGDCETRSLVAITCPSCSLNFCLSHRHPPDHACTSLLPQSPTKEQLAHEKVDAIAASLAHRPARKAGHRDPKLAAKVQLMKMKMKAVKLGQSSLLQQEAVYLQVLLPSGHTQPSVAVCVPSAWSLGRTLDAVADLAKVQNNNDKQPVEGGAVLQLFRRDSGCVLPAAASLQDLLTKEDLFNGDILVLERTPKGVTILPHMDAYPSS</sequence>
<dbReference type="GO" id="GO:0035617">
    <property type="term" value="P:stress granule disassembly"/>
    <property type="evidence" value="ECO:0007669"/>
    <property type="project" value="TreeGrafter"/>
</dbReference>
<evidence type="ECO:0000256" key="4">
    <source>
        <dbReference type="PROSITE-ProRule" id="PRU00449"/>
    </source>
</evidence>
<dbReference type="SUPFAM" id="SSF118310">
    <property type="entry name" value="AN1-like Zinc finger"/>
    <property type="match status" value="1"/>
</dbReference>
<evidence type="ECO:0000256" key="2">
    <source>
        <dbReference type="ARBA" id="ARBA00022771"/>
    </source>
</evidence>
<dbReference type="PANTHER" id="PTHR14677:SF37">
    <property type="entry name" value="AN1-TYPE ZINC FINGER PROTEIN 1"/>
    <property type="match status" value="1"/>
</dbReference>
<keyword evidence="6" id="KW-1185">Reference proteome</keyword>
<dbReference type="Gene3D" id="4.10.1110.10">
    <property type="entry name" value="AN1-like Zinc finger"/>
    <property type="match status" value="1"/>
</dbReference>
<dbReference type="PROSITE" id="PS51039">
    <property type="entry name" value="ZF_AN1"/>
    <property type="match status" value="1"/>
</dbReference>
<keyword evidence="3" id="KW-0862">Zinc</keyword>
<gene>
    <name evidence="7" type="primary">LOC108679935</name>
</gene>
<name>A0A8B7PDT4_HYAAZ</name>
<proteinExistence type="predicted"/>
<evidence type="ECO:0000313" key="7">
    <source>
        <dbReference type="RefSeq" id="XP_018024170.1"/>
    </source>
</evidence>
<evidence type="ECO:0000313" key="6">
    <source>
        <dbReference type="Proteomes" id="UP000694843"/>
    </source>
</evidence>
<dbReference type="AlphaFoldDB" id="A0A8B7PDT4"/>
<evidence type="ECO:0000256" key="3">
    <source>
        <dbReference type="ARBA" id="ARBA00022833"/>
    </source>
</evidence>
<accession>A0A8B7PDT4</accession>
<evidence type="ECO:0000259" key="5">
    <source>
        <dbReference type="PROSITE" id="PS51039"/>
    </source>
</evidence>
<dbReference type="SMART" id="SM00154">
    <property type="entry name" value="ZnF_AN1"/>
    <property type="match status" value="1"/>
</dbReference>
<dbReference type="InterPro" id="IPR000058">
    <property type="entry name" value="Znf_AN1"/>
</dbReference>
<dbReference type="GeneID" id="108679935"/>
<protein>
    <submittedName>
        <fullName evidence="7">AN1-type zinc finger protein 1</fullName>
    </submittedName>
</protein>
<dbReference type="GO" id="GO:0010494">
    <property type="term" value="C:cytoplasmic stress granule"/>
    <property type="evidence" value="ECO:0007669"/>
    <property type="project" value="TreeGrafter"/>
</dbReference>
<keyword evidence="2 4" id="KW-0863">Zinc-finger</keyword>
<dbReference type="GO" id="GO:0008270">
    <property type="term" value="F:zinc ion binding"/>
    <property type="evidence" value="ECO:0007669"/>
    <property type="project" value="UniProtKB-KW"/>
</dbReference>
<feature type="domain" description="AN1-type" evidence="5">
    <location>
        <begin position="5"/>
        <end position="53"/>
    </location>
</feature>
<dbReference type="OMA" id="WISCKES"/>
<evidence type="ECO:0000256" key="1">
    <source>
        <dbReference type="ARBA" id="ARBA00022723"/>
    </source>
</evidence>